<evidence type="ECO:0000259" key="1">
    <source>
        <dbReference type="Pfam" id="PF24864"/>
    </source>
</evidence>
<organism evidence="2 3">
    <name type="scientific">Periconia digitata</name>
    <dbReference type="NCBI Taxonomy" id="1303443"/>
    <lineage>
        <taxon>Eukaryota</taxon>
        <taxon>Fungi</taxon>
        <taxon>Dikarya</taxon>
        <taxon>Ascomycota</taxon>
        <taxon>Pezizomycotina</taxon>
        <taxon>Dothideomycetes</taxon>
        <taxon>Pleosporomycetidae</taxon>
        <taxon>Pleosporales</taxon>
        <taxon>Massarineae</taxon>
        <taxon>Periconiaceae</taxon>
        <taxon>Periconia</taxon>
    </lineage>
</organism>
<dbReference type="EMBL" id="CAOQHR010000001">
    <property type="protein sequence ID" value="CAI6233516.1"/>
    <property type="molecule type" value="Genomic_DNA"/>
</dbReference>
<name>A0A9W4XJD0_9PLEO</name>
<evidence type="ECO:0000313" key="3">
    <source>
        <dbReference type="Proteomes" id="UP001152607"/>
    </source>
</evidence>
<comment type="caution">
    <text evidence="2">The sequence shown here is derived from an EMBL/GenBank/DDBJ whole genome shotgun (WGS) entry which is preliminary data.</text>
</comment>
<dbReference type="Pfam" id="PF24864">
    <property type="entry name" value="DUF7730"/>
    <property type="match status" value="1"/>
</dbReference>
<dbReference type="AlphaFoldDB" id="A0A9W4XJD0"/>
<protein>
    <recommendedName>
        <fullName evidence="1">DUF7730 domain-containing protein</fullName>
    </recommendedName>
</protein>
<gene>
    <name evidence="2" type="ORF">PDIGIT_LOCUS308</name>
</gene>
<proteinExistence type="predicted"/>
<sequence>MPPIRTEPKAKRSRGTILTKKIANRSEQAKIYARNAAESPLLRLPAEIRLMIWKYALGGNTIMMNFTARHHNLSFSADEEGGFFPPGRFSCLTFPDRISPFLKSSVGKASKGFTLLNNVCRQLYKETALLPYELNSWACNDDKFFLRYVREKRLLPDQRRAIKRYHTTRECYRSFLNEAFLRLKTKDRKIVYSYSWGLTAERSSMELYTVQCRPTPIWTLTDTRHLKRERIQYYRH</sequence>
<keyword evidence="3" id="KW-1185">Reference proteome</keyword>
<accession>A0A9W4XJD0</accession>
<dbReference type="InterPro" id="IPR056632">
    <property type="entry name" value="DUF7730"/>
</dbReference>
<dbReference type="PANTHER" id="PTHR38790">
    <property type="entry name" value="2EXR DOMAIN-CONTAINING PROTEIN-RELATED"/>
    <property type="match status" value="1"/>
</dbReference>
<evidence type="ECO:0000313" key="2">
    <source>
        <dbReference type="EMBL" id="CAI6233516.1"/>
    </source>
</evidence>
<dbReference type="PANTHER" id="PTHR38790:SF4">
    <property type="entry name" value="2EXR DOMAIN-CONTAINING PROTEIN"/>
    <property type="match status" value="1"/>
</dbReference>
<feature type="domain" description="DUF7730" evidence="1">
    <location>
        <begin position="37"/>
        <end position="165"/>
    </location>
</feature>
<reference evidence="2" key="1">
    <citation type="submission" date="2023-01" db="EMBL/GenBank/DDBJ databases">
        <authorList>
            <person name="Van Ghelder C."/>
            <person name="Rancurel C."/>
        </authorList>
    </citation>
    <scope>NUCLEOTIDE SEQUENCE</scope>
    <source>
        <strain evidence="2">CNCM I-4278</strain>
    </source>
</reference>
<dbReference type="OrthoDB" id="5413827at2759"/>
<dbReference type="Proteomes" id="UP001152607">
    <property type="component" value="Unassembled WGS sequence"/>
</dbReference>